<dbReference type="CDD" id="cd00077">
    <property type="entry name" value="HDc"/>
    <property type="match status" value="1"/>
</dbReference>
<feature type="domain" description="HD/PDEase" evidence="1">
    <location>
        <begin position="52"/>
        <end position="202"/>
    </location>
</feature>
<dbReference type="InterPro" id="IPR003607">
    <property type="entry name" value="HD/PDEase_dom"/>
</dbReference>
<dbReference type="PANTHER" id="PTHR11373">
    <property type="entry name" value="DEOXYNUCLEOSIDE TRIPHOSPHATE TRIPHOSPHOHYDROLASE"/>
    <property type="match status" value="1"/>
</dbReference>
<keyword evidence="3" id="KW-1185">Reference proteome</keyword>
<organism evidence="2 3">
    <name type="scientific">Tepidibacter hydrothermalis</name>
    <dbReference type="NCBI Taxonomy" id="3036126"/>
    <lineage>
        <taxon>Bacteria</taxon>
        <taxon>Bacillati</taxon>
        <taxon>Bacillota</taxon>
        <taxon>Clostridia</taxon>
        <taxon>Peptostreptococcales</taxon>
        <taxon>Peptostreptococcaceae</taxon>
        <taxon>Tepidibacter</taxon>
    </lineage>
</organism>
<dbReference type="PANTHER" id="PTHR11373:SF4">
    <property type="entry name" value="DEOXYNUCLEOSIDE TRIPHOSPHATE TRIPHOSPHOHYDROLASE SAMHD1"/>
    <property type="match status" value="1"/>
</dbReference>
<sequence>MHNNAEGKVVRDCIHGDIFVSNKFLKIIDTCEFQRLRRIRQLAIVNLLFPCAEHTRFSHCLGTFHIMGRIIEHFEKEFENINIKIDSRDKEVALAAALLHDIGHGPFSHTFEEICSYKGMNHELWTIRIITDKSTNLNKVLVENFDQNFPNDVATLIGKSVYKQNYLDGKIDLNFILSSLVSSQIDADRMDYILRDSIHTGVSYGKIDISRIIKSMTIKKNEDKYTLCVYEKYLPDIESYLLSRYQMHKGVYNHSFKCEMEGVIKKIFFRMKELFKCNYLDKYKIPKGIMPILTDREYTLEEYLSIDDSTLLYLFTELRNSDDLILSKLCKCVIDRNKFEQINDIENMSEYKSKLIDDLKRIGYEVKDLDKEYFWLEVSKNYKAYEISKDNIFIYDNRGNIKDLSTVSNIISQSVCEEKTDTFINKDILNILIESKKLQV</sequence>
<dbReference type="InterPro" id="IPR050135">
    <property type="entry name" value="dGTPase-like"/>
</dbReference>
<dbReference type="SMART" id="SM00471">
    <property type="entry name" value="HDc"/>
    <property type="match status" value="1"/>
</dbReference>
<proteinExistence type="predicted"/>
<accession>A0ABY8EH45</accession>
<dbReference type="EMBL" id="CP120733">
    <property type="protein sequence ID" value="WFD12275.1"/>
    <property type="molecule type" value="Genomic_DNA"/>
</dbReference>
<protein>
    <submittedName>
        <fullName evidence="2">HD domain-containing protein</fullName>
    </submittedName>
</protein>
<dbReference type="Proteomes" id="UP001222800">
    <property type="component" value="Chromosome"/>
</dbReference>
<evidence type="ECO:0000313" key="3">
    <source>
        <dbReference type="Proteomes" id="UP001222800"/>
    </source>
</evidence>
<dbReference type="Gene3D" id="1.10.3210.10">
    <property type="entry name" value="Hypothetical protein af1432"/>
    <property type="match status" value="1"/>
</dbReference>
<evidence type="ECO:0000313" key="2">
    <source>
        <dbReference type="EMBL" id="WFD12275.1"/>
    </source>
</evidence>
<reference evidence="2 3" key="1">
    <citation type="submission" date="2023-03" db="EMBL/GenBank/DDBJ databases">
        <title>Complete genome sequence of Tepidibacter sp. SWIR-1, isolated from a deep-sea hydrothermal vent.</title>
        <authorList>
            <person name="Li X."/>
        </authorList>
    </citation>
    <scope>NUCLEOTIDE SEQUENCE [LARGE SCALE GENOMIC DNA]</scope>
    <source>
        <strain evidence="2 3">SWIR-1</strain>
    </source>
</reference>
<gene>
    <name evidence="2" type="ORF">P4S50_09360</name>
</gene>
<evidence type="ECO:0000259" key="1">
    <source>
        <dbReference type="SMART" id="SM00471"/>
    </source>
</evidence>
<dbReference type="RefSeq" id="WP_277734599.1">
    <property type="nucleotide sequence ID" value="NZ_CP120733.1"/>
</dbReference>
<name>A0ABY8EH45_9FIRM</name>
<dbReference type="Pfam" id="PF01966">
    <property type="entry name" value="HD"/>
    <property type="match status" value="1"/>
</dbReference>
<dbReference type="InterPro" id="IPR006674">
    <property type="entry name" value="HD_domain"/>
</dbReference>
<dbReference type="SUPFAM" id="SSF109604">
    <property type="entry name" value="HD-domain/PDEase-like"/>
    <property type="match status" value="1"/>
</dbReference>